<dbReference type="EMBL" id="JFHK01000004">
    <property type="protein sequence ID" value="OAA31345.1"/>
    <property type="molecule type" value="Genomic_DNA"/>
</dbReference>
<evidence type="ECO:0008006" key="11">
    <source>
        <dbReference type="Google" id="ProtNLM"/>
    </source>
</evidence>
<keyword evidence="4" id="KW-1003">Cell membrane</keyword>
<evidence type="ECO:0000256" key="6">
    <source>
        <dbReference type="ARBA" id="ARBA00022989"/>
    </source>
</evidence>
<evidence type="ECO:0000256" key="2">
    <source>
        <dbReference type="ARBA" id="ARBA00009773"/>
    </source>
</evidence>
<dbReference type="PANTHER" id="PTHR21716">
    <property type="entry name" value="TRANSMEMBRANE PROTEIN"/>
    <property type="match status" value="1"/>
</dbReference>
<name>A0A182C767_9BACT</name>
<dbReference type="STRING" id="1453497.AT15_07560"/>
<dbReference type="PATRIC" id="fig|1453497.3.peg.1506"/>
<dbReference type="InterPro" id="IPR002549">
    <property type="entry name" value="AI-2E-like"/>
</dbReference>
<evidence type="ECO:0000256" key="4">
    <source>
        <dbReference type="ARBA" id="ARBA00022475"/>
    </source>
</evidence>
<comment type="caution">
    <text evidence="9">The sequence shown here is derived from an EMBL/GenBank/DDBJ whole genome shotgun (WGS) entry which is preliminary data.</text>
</comment>
<dbReference type="RefSeq" id="WP_068346409.1">
    <property type="nucleotide sequence ID" value="NZ_JFHK01000004.1"/>
</dbReference>
<feature type="transmembrane region" description="Helical" evidence="8">
    <location>
        <begin position="219"/>
        <end position="249"/>
    </location>
</feature>
<dbReference type="GO" id="GO:0005886">
    <property type="term" value="C:plasma membrane"/>
    <property type="evidence" value="ECO:0007669"/>
    <property type="project" value="UniProtKB-SubCell"/>
</dbReference>
<reference evidence="9 10" key="1">
    <citation type="submission" date="2014-02" db="EMBL/GenBank/DDBJ databases">
        <title>Kosmotoga genome sequencing.</title>
        <authorList>
            <person name="Pollo S.M."/>
            <person name="Charchuk R."/>
            <person name="Nesbo C.L."/>
        </authorList>
    </citation>
    <scope>NUCLEOTIDE SEQUENCE [LARGE SCALE GENOMIC DNA]</scope>
    <source>
        <strain evidence="9 10">S304</strain>
    </source>
</reference>
<evidence type="ECO:0000256" key="3">
    <source>
        <dbReference type="ARBA" id="ARBA00022448"/>
    </source>
</evidence>
<evidence type="ECO:0000313" key="9">
    <source>
        <dbReference type="EMBL" id="OAA31345.1"/>
    </source>
</evidence>
<keyword evidence="7 8" id="KW-0472">Membrane</keyword>
<feature type="transmembrane region" description="Helical" evidence="8">
    <location>
        <begin position="191"/>
        <end position="213"/>
    </location>
</feature>
<dbReference type="AlphaFoldDB" id="A0A182C767"/>
<feature type="transmembrane region" description="Helical" evidence="8">
    <location>
        <begin position="290"/>
        <end position="319"/>
    </location>
</feature>
<evidence type="ECO:0000256" key="8">
    <source>
        <dbReference type="SAM" id="Phobius"/>
    </source>
</evidence>
<feature type="transmembrane region" description="Helical" evidence="8">
    <location>
        <begin position="135"/>
        <end position="153"/>
    </location>
</feature>
<organism evidence="9 10">
    <name type="scientific">Kosmotoga arenicorallina S304</name>
    <dbReference type="NCBI Taxonomy" id="1453497"/>
    <lineage>
        <taxon>Bacteria</taxon>
        <taxon>Thermotogati</taxon>
        <taxon>Thermotogota</taxon>
        <taxon>Thermotogae</taxon>
        <taxon>Kosmotogales</taxon>
        <taxon>Kosmotogaceae</taxon>
        <taxon>Kosmotoga</taxon>
    </lineage>
</organism>
<dbReference type="OrthoDB" id="41658at2"/>
<dbReference type="GO" id="GO:0055085">
    <property type="term" value="P:transmembrane transport"/>
    <property type="evidence" value="ECO:0007669"/>
    <property type="project" value="TreeGrafter"/>
</dbReference>
<sequence length="358" mass="39977">MNNSAKWILGYFIAYIISLFVFPMTTRVITLSVLIGMIIIAPARMAKKRSYKRLLSLVTLGAIVITFVYLLYIAVPIIIKGVQSFRSGLVELDFSEISSKLNEPFSSFVNDTFEKAGSMLGDFLLQASLYISKNIASWITFGILLVVAAVFLTTRTRFFFRRKAVHTLFPGCEGDEVTGFFKGFYRDLQGYITGQLIVALAVGSVIGFGAFFFKIQQALFLGLLAGITNFIPFFGVIVTAIPLLVIGYISYTDAPILGVVFALLLLVVANQLEMWVLSPRIMSRRLKLNWFIILLSMIACSELFGVYGIVLAVPLVIFIRRYWGTFLTKEVNKYGNIRQGLVQGGKRKKAPPEKEGQK</sequence>
<feature type="transmembrane region" description="Helical" evidence="8">
    <location>
        <begin position="12"/>
        <end position="42"/>
    </location>
</feature>
<accession>A0A182C767</accession>
<dbReference type="Proteomes" id="UP000077339">
    <property type="component" value="Unassembled WGS sequence"/>
</dbReference>
<feature type="transmembrane region" description="Helical" evidence="8">
    <location>
        <begin position="54"/>
        <end position="79"/>
    </location>
</feature>
<proteinExistence type="inferred from homology"/>
<dbReference type="Pfam" id="PF01594">
    <property type="entry name" value="AI-2E_transport"/>
    <property type="match status" value="1"/>
</dbReference>
<keyword evidence="3" id="KW-0813">Transport</keyword>
<gene>
    <name evidence="9" type="ORF">AT15_07560</name>
</gene>
<evidence type="ECO:0000256" key="7">
    <source>
        <dbReference type="ARBA" id="ARBA00023136"/>
    </source>
</evidence>
<dbReference type="PANTHER" id="PTHR21716:SF53">
    <property type="entry name" value="PERMEASE PERM-RELATED"/>
    <property type="match status" value="1"/>
</dbReference>
<evidence type="ECO:0000256" key="5">
    <source>
        <dbReference type="ARBA" id="ARBA00022692"/>
    </source>
</evidence>
<feature type="transmembrane region" description="Helical" evidence="8">
    <location>
        <begin position="256"/>
        <end position="278"/>
    </location>
</feature>
<comment type="subcellular location">
    <subcellularLocation>
        <location evidence="1">Cell membrane</location>
        <topology evidence="1">Multi-pass membrane protein</topology>
    </subcellularLocation>
</comment>
<protein>
    <recommendedName>
        <fullName evidence="11">Permease</fullName>
    </recommendedName>
</protein>
<keyword evidence="6 8" id="KW-1133">Transmembrane helix</keyword>
<keyword evidence="5 8" id="KW-0812">Transmembrane</keyword>
<evidence type="ECO:0000313" key="10">
    <source>
        <dbReference type="Proteomes" id="UP000077339"/>
    </source>
</evidence>
<comment type="similarity">
    <text evidence="2">Belongs to the autoinducer-2 exporter (AI-2E) (TC 2.A.86) family.</text>
</comment>
<evidence type="ECO:0000256" key="1">
    <source>
        <dbReference type="ARBA" id="ARBA00004651"/>
    </source>
</evidence>
<keyword evidence="10" id="KW-1185">Reference proteome</keyword>